<evidence type="ECO:0000313" key="8">
    <source>
        <dbReference type="EMBL" id="ERN10326.1"/>
    </source>
</evidence>
<dbReference type="Gene3D" id="1.10.357.140">
    <property type="entry name" value="UbiA prenyltransferase"/>
    <property type="match status" value="1"/>
</dbReference>
<dbReference type="InterPro" id="IPR044502">
    <property type="entry name" value="AtHST-like"/>
</dbReference>
<reference evidence="9" key="1">
    <citation type="journal article" date="2013" name="Science">
        <title>The Amborella genome and the evolution of flowering plants.</title>
        <authorList>
            <consortium name="Amborella Genome Project"/>
        </authorList>
    </citation>
    <scope>NUCLEOTIDE SEQUENCE [LARGE SCALE GENOMIC DNA]</scope>
</reference>
<sequence length="410" mass="45832">MVISRPGSLSPCYAPDYGTRTRASSERSRGLNLSIKNGSLGKLAFTTTCKSFAIQEPKVLTYNTLHKRSSNQPWDPHKSRFSASPLDVKKHDKPLDHLRARKKTSLFAIEKHTFESESKVSVSKSWWSYVRKNFTALYRFSRPHTVYGTVIGIISVSLLTFEGSSDLSPLFLKGLLQALVPSLLMNIYVVGLNQLFDIEIDKVNKPDLPLASGEFSMGTGVAIVIFCAFMSFLMGLMIRSPALLWALLISFLLGSVYSINLPFLRWKRFALLAASCILSVRAIVVQIAFYMHMQLYTLGRPAVFPRALMFATAFMCFFTTVIALFKDIPDVDGDQSFGIESFSVRLGQKPVFWLCINLLLVAYGVAMVVGAACSSVWTKLVTEQYRPKFLLRNTHLGNDKEANISKANPF</sequence>
<feature type="transmembrane region" description="Helical" evidence="7">
    <location>
        <begin position="215"/>
        <end position="236"/>
    </location>
</feature>
<organism evidence="8 9">
    <name type="scientific">Amborella trichopoda</name>
    <dbReference type="NCBI Taxonomy" id="13333"/>
    <lineage>
        <taxon>Eukaryota</taxon>
        <taxon>Viridiplantae</taxon>
        <taxon>Streptophyta</taxon>
        <taxon>Embryophyta</taxon>
        <taxon>Tracheophyta</taxon>
        <taxon>Spermatophyta</taxon>
        <taxon>Magnoliopsida</taxon>
        <taxon>Amborellales</taxon>
        <taxon>Amborellaceae</taxon>
        <taxon>Amborella</taxon>
    </lineage>
</organism>
<evidence type="ECO:0000256" key="1">
    <source>
        <dbReference type="ARBA" id="ARBA00004508"/>
    </source>
</evidence>
<proteinExistence type="inferred from homology"/>
<accession>W1PRJ0</accession>
<keyword evidence="3" id="KW-0808">Transferase</keyword>
<keyword evidence="9" id="KW-1185">Reference proteome</keyword>
<feature type="transmembrane region" description="Helical" evidence="7">
    <location>
        <begin position="243"/>
        <end position="263"/>
    </location>
</feature>
<protein>
    <recommendedName>
        <fullName evidence="10">Homogentisate phytyltransferase</fullName>
    </recommendedName>
</protein>
<feature type="transmembrane region" description="Helical" evidence="7">
    <location>
        <begin position="351"/>
        <end position="378"/>
    </location>
</feature>
<dbReference type="OMA" id="ESEPNAC"/>
<dbReference type="Pfam" id="PF01040">
    <property type="entry name" value="UbiA"/>
    <property type="match status" value="1"/>
</dbReference>
<dbReference type="InterPro" id="IPR044878">
    <property type="entry name" value="UbiA_sf"/>
</dbReference>
<evidence type="ECO:0000256" key="7">
    <source>
        <dbReference type="SAM" id="Phobius"/>
    </source>
</evidence>
<evidence type="ECO:0000256" key="3">
    <source>
        <dbReference type="ARBA" id="ARBA00022679"/>
    </source>
</evidence>
<feature type="transmembrane region" description="Helical" evidence="7">
    <location>
        <begin position="269"/>
        <end position="291"/>
    </location>
</feature>
<feature type="transmembrane region" description="Helical" evidence="7">
    <location>
        <begin position="145"/>
        <end position="163"/>
    </location>
</feature>
<dbReference type="GO" id="GO:0004659">
    <property type="term" value="F:prenyltransferase activity"/>
    <property type="evidence" value="ECO:0007669"/>
    <property type="project" value="InterPro"/>
</dbReference>
<dbReference type="eggNOG" id="ENOG502R0I3">
    <property type="taxonomic scope" value="Eukaryota"/>
</dbReference>
<keyword evidence="4 7" id="KW-0812">Transmembrane</keyword>
<dbReference type="NCBIfam" id="NF009525">
    <property type="entry name" value="PRK12887.1"/>
    <property type="match status" value="1"/>
</dbReference>
<feature type="transmembrane region" description="Helical" evidence="7">
    <location>
        <begin position="175"/>
        <end position="195"/>
    </location>
</feature>
<gene>
    <name evidence="8" type="ORF">AMTR_s00026p00018050</name>
</gene>
<dbReference type="STRING" id="13333.W1PRJ0"/>
<keyword evidence="6 7" id="KW-0472">Membrane</keyword>
<dbReference type="HOGENOM" id="CLU_671486_0_0_1"/>
<dbReference type="PANTHER" id="PTHR43009:SF7">
    <property type="entry name" value="HOMOGENTISATE GERANYLGERANYLTRANSFERASE, CHLOROPLASTIC"/>
    <property type="match status" value="1"/>
</dbReference>
<dbReference type="GO" id="GO:0016020">
    <property type="term" value="C:membrane"/>
    <property type="evidence" value="ECO:0007669"/>
    <property type="project" value="UniProtKB-SubCell"/>
</dbReference>
<feature type="transmembrane region" description="Helical" evidence="7">
    <location>
        <begin position="303"/>
        <end position="325"/>
    </location>
</feature>
<evidence type="ECO:0000256" key="2">
    <source>
        <dbReference type="ARBA" id="ARBA00005985"/>
    </source>
</evidence>
<comment type="subcellular location">
    <subcellularLocation>
        <location evidence="1">Plastid</location>
        <location evidence="1">Chloroplast membrane</location>
        <topology evidence="1">Multi-pass membrane protein</topology>
    </subcellularLocation>
</comment>
<evidence type="ECO:0000256" key="5">
    <source>
        <dbReference type="ARBA" id="ARBA00022989"/>
    </source>
</evidence>
<evidence type="ECO:0000313" key="9">
    <source>
        <dbReference type="Proteomes" id="UP000017836"/>
    </source>
</evidence>
<dbReference type="CDD" id="cd13960">
    <property type="entry name" value="PT_UbiA_HPT1"/>
    <property type="match status" value="1"/>
</dbReference>
<dbReference type="Proteomes" id="UP000017836">
    <property type="component" value="Unassembled WGS sequence"/>
</dbReference>
<evidence type="ECO:0008006" key="10">
    <source>
        <dbReference type="Google" id="ProtNLM"/>
    </source>
</evidence>
<dbReference type="Gramene" id="ERN10326">
    <property type="protein sequence ID" value="ERN10326"/>
    <property type="gene ID" value="AMTR_s00026p00018050"/>
</dbReference>
<dbReference type="PANTHER" id="PTHR43009">
    <property type="entry name" value="HOMOGENTISATE SOLANESYLTRANSFERASE, CHLOROPLASTIC"/>
    <property type="match status" value="1"/>
</dbReference>
<name>W1PRJ0_AMBTC</name>
<evidence type="ECO:0000256" key="4">
    <source>
        <dbReference type="ARBA" id="ARBA00022692"/>
    </source>
</evidence>
<dbReference type="InterPro" id="IPR000537">
    <property type="entry name" value="UbiA_prenyltransferase"/>
</dbReference>
<keyword evidence="5 7" id="KW-1133">Transmembrane helix</keyword>
<comment type="similarity">
    <text evidence="2">Belongs to the UbiA prenyltransferase family.</text>
</comment>
<dbReference type="FunFam" id="1.10.357.140:FF:000011">
    <property type="entry name" value="Homogentisate phytyltransferase 1"/>
    <property type="match status" value="1"/>
</dbReference>
<dbReference type="EMBL" id="KI392852">
    <property type="protein sequence ID" value="ERN10326.1"/>
    <property type="molecule type" value="Genomic_DNA"/>
</dbReference>
<evidence type="ECO:0000256" key="6">
    <source>
        <dbReference type="ARBA" id="ARBA00023136"/>
    </source>
</evidence>
<dbReference type="AlphaFoldDB" id="W1PRJ0"/>